<dbReference type="RefSeq" id="WP_119276193.1">
    <property type="nucleotide sequence ID" value="NZ_QWLA01000010.1"/>
</dbReference>
<proteinExistence type="predicted"/>
<sequence length="164" mass="17573">MRKFLAIPAVAALISGCGIIEVRPVPPTISNLETQATFCTDRDTIADFQFEAKGLITRLEVWVTEPGVSDPSADPANKAGELDAFDLFSNGSKLVGFIALDTNGDNKVQRSGQNLPAIVVTPTEKQVWVRGYNLDQTNGFVKAGNTMLPSAASDCDPIFPYGQP</sequence>
<dbReference type="AlphaFoldDB" id="A0A399EZI6"/>
<dbReference type="PROSITE" id="PS51257">
    <property type="entry name" value="PROKAR_LIPOPROTEIN"/>
    <property type="match status" value="1"/>
</dbReference>
<dbReference type="OrthoDB" id="31716at2"/>
<name>A0A399EZI6_9DEIN</name>
<evidence type="ECO:0008006" key="3">
    <source>
        <dbReference type="Google" id="ProtNLM"/>
    </source>
</evidence>
<gene>
    <name evidence="1" type="ORF">Mrose_00858</name>
</gene>
<evidence type="ECO:0000313" key="2">
    <source>
        <dbReference type="Proteomes" id="UP000265341"/>
    </source>
</evidence>
<organism evidence="1 2">
    <name type="scientific">Calidithermus roseus</name>
    <dbReference type="NCBI Taxonomy" id="1644118"/>
    <lineage>
        <taxon>Bacteria</taxon>
        <taxon>Thermotogati</taxon>
        <taxon>Deinococcota</taxon>
        <taxon>Deinococci</taxon>
        <taxon>Thermales</taxon>
        <taxon>Thermaceae</taxon>
        <taxon>Calidithermus</taxon>
    </lineage>
</organism>
<protein>
    <recommendedName>
        <fullName evidence="3">Lipoprotein</fullName>
    </recommendedName>
</protein>
<comment type="caution">
    <text evidence="1">The sequence shown here is derived from an EMBL/GenBank/DDBJ whole genome shotgun (WGS) entry which is preliminary data.</text>
</comment>
<dbReference type="Proteomes" id="UP000265341">
    <property type="component" value="Unassembled WGS sequence"/>
</dbReference>
<keyword evidence="2" id="KW-1185">Reference proteome</keyword>
<accession>A0A399EZI6</accession>
<reference evidence="1 2" key="1">
    <citation type="submission" date="2018-08" db="EMBL/GenBank/DDBJ databases">
        <title>Meiothermus roseus NBRC 110900 genome sequencing project.</title>
        <authorList>
            <person name="Da Costa M.S."/>
            <person name="Albuquerque L."/>
            <person name="Raposo P."/>
            <person name="Froufe H.J.C."/>
            <person name="Barroso C.S."/>
            <person name="Egas C."/>
        </authorList>
    </citation>
    <scope>NUCLEOTIDE SEQUENCE [LARGE SCALE GENOMIC DNA]</scope>
    <source>
        <strain evidence="1 2">NBRC 110900</strain>
    </source>
</reference>
<evidence type="ECO:0000313" key="1">
    <source>
        <dbReference type="EMBL" id="RIH88449.1"/>
    </source>
</evidence>
<dbReference type="EMBL" id="QWLA01000010">
    <property type="protein sequence ID" value="RIH88449.1"/>
    <property type="molecule type" value="Genomic_DNA"/>
</dbReference>